<accession>A0ABU5Q656</accession>
<feature type="region of interest" description="Disordered" evidence="1">
    <location>
        <begin position="98"/>
        <end position="120"/>
    </location>
</feature>
<feature type="compositionally biased region" description="Basic and acidic residues" evidence="1">
    <location>
        <begin position="98"/>
        <end position="116"/>
    </location>
</feature>
<sequence>MNSYNLENEERKNRTNAFILTFIINAAMLFLFWKITVWSAEENQKKDEILAGGGFIMNYGTDKAGSGNVYSRNKANKSPEVVDSKPSEEIKKTKELTVPEPEVNKNKLTPTKKEVEQPLIASNKPSSVKYKEVKEVKVDKKEKTKPLTETKKVANKPAAQPVIDNSALFPVKKDNGSNGSSGTNSKAGGASDGNSKGTGNQGQPEGRSVSDAEYTKRPPGDGSGGNGGSGAGNGSSHTLIGWTWNSKPVVDDDSNDTGVIRFKIKIDSDGDVVDISVIESTVSPNVMRKYKSALQRTKFRPTTGDRKTDYSSGTVTFRLNSR</sequence>
<dbReference type="Gene3D" id="3.30.1150.10">
    <property type="match status" value="1"/>
</dbReference>
<gene>
    <name evidence="4" type="ORF">VB248_02940</name>
</gene>
<comment type="caution">
    <text evidence="4">The sequence shown here is derived from an EMBL/GenBank/DDBJ whole genome shotgun (WGS) entry which is preliminary data.</text>
</comment>
<keyword evidence="2" id="KW-1133">Transmembrane helix</keyword>
<evidence type="ECO:0000313" key="4">
    <source>
        <dbReference type="EMBL" id="MEA5138072.1"/>
    </source>
</evidence>
<evidence type="ECO:0000256" key="2">
    <source>
        <dbReference type="SAM" id="Phobius"/>
    </source>
</evidence>
<evidence type="ECO:0000313" key="5">
    <source>
        <dbReference type="Proteomes" id="UP001302949"/>
    </source>
</evidence>
<organism evidence="4 5">
    <name type="scientific">Arcicella rigui</name>
    <dbReference type="NCBI Taxonomy" id="797020"/>
    <lineage>
        <taxon>Bacteria</taxon>
        <taxon>Pseudomonadati</taxon>
        <taxon>Bacteroidota</taxon>
        <taxon>Cytophagia</taxon>
        <taxon>Cytophagales</taxon>
        <taxon>Flectobacillaceae</taxon>
        <taxon>Arcicella</taxon>
    </lineage>
</organism>
<dbReference type="RefSeq" id="WP_323295238.1">
    <property type="nucleotide sequence ID" value="NZ_JAYFUM010000003.1"/>
</dbReference>
<feature type="domain" description="TonB C-terminal" evidence="3">
    <location>
        <begin position="232"/>
        <end position="322"/>
    </location>
</feature>
<name>A0ABU5Q656_9BACT</name>
<feature type="transmembrane region" description="Helical" evidence="2">
    <location>
        <begin position="17"/>
        <end position="36"/>
    </location>
</feature>
<evidence type="ECO:0000259" key="3">
    <source>
        <dbReference type="PROSITE" id="PS52015"/>
    </source>
</evidence>
<dbReference type="EMBL" id="JAYFUM010000003">
    <property type="protein sequence ID" value="MEA5138072.1"/>
    <property type="molecule type" value="Genomic_DNA"/>
</dbReference>
<keyword evidence="2" id="KW-0812">Transmembrane</keyword>
<keyword evidence="2" id="KW-0472">Membrane</keyword>
<evidence type="ECO:0000256" key="1">
    <source>
        <dbReference type="SAM" id="MobiDB-lite"/>
    </source>
</evidence>
<feature type="compositionally biased region" description="Low complexity" evidence="1">
    <location>
        <begin position="176"/>
        <end position="189"/>
    </location>
</feature>
<protein>
    <recommendedName>
        <fullName evidence="3">TonB C-terminal domain-containing protein</fullName>
    </recommendedName>
</protein>
<feature type="compositionally biased region" description="Basic and acidic residues" evidence="1">
    <location>
        <begin position="208"/>
        <end position="219"/>
    </location>
</feature>
<dbReference type="SUPFAM" id="SSF74653">
    <property type="entry name" value="TolA/TonB C-terminal domain"/>
    <property type="match status" value="1"/>
</dbReference>
<dbReference type="InterPro" id="IPR037682">
    <property type="entry name" value="TonB_C"/>
</dbReference>
<feature type="compositionally biased region" description="Polar residues" evidence="1">
    <location>
        <begin position="192"/>
        <end position="203"/>
    </location>
</feature>
<keyword evidence="5" id="KW-1185">Reference proteome</keyword>
<reference evidence="4 5" key="1">
    <citation type="submission" date="2023-12" db="EMBL/GenBank/DDBJ databases">
        <title>Novel species of the genus Arcicella isolated from rivers.</title>
        <authorList>
            <person name="Lu H."/>
        </authorList>
    </citation>
    <scope>NUCLEOTIDE SEQUENCE [LARGE SCALE GENOMIC DNA]</scope>
    <source>
        <strain evidence="4 5">KCTC 23307</strain>
    </source>
</reference>
<proteinExistence type="predicted"/>
<dbReference type="PROSITE" id="PS52015">
    <property type="entry name" value="TONB_CTD"/>
    <property type="match status" value="1"/>
</dbReference>
<dbReference type="Proteomes" id="UP001302949">
    <property type="component" value="Unassembled WGS sequence"/>
</dbReference>
<feature type="compositionally biased region" description="Gly residues" evidence="1">
    <location>
        <begin position="221"/>
        <end position="233"/>
    </location>
</feature>
<feature type="region of interest" description="Disordered" evidence="1">
    <location>
        <begin position="147"/>
        <end position="239"/>
    </location>
</feature>